<gene>
    <name evidence="2" type="ORF">F4Y08_02405</name>
</gene>
<dbReference type="Gene3D" id="3.30.1180.10">
    <property type="match status" value="1"/>
</dbReference>
<accession>A0A6B1DNS6</accession>
<organism evidence="2">
    <name type="scientific">Caldilineaceae bacterium SB0662_bin_9</name>
    <dbReference type="NCBI Taxonomy" id="2605258"/>
    <lineage>
        <taxon>Bacteria</taxon>
        <taxon>Bacillati</taxon>
        <taxon>Chloroflexota</taxon>
        <taxon>Caldilineae</taxon>
        <taxon>Caldilineales</taxon>
        <taxon>Caldilineaceae</taxon>
    </lineage>
</organism>
<dbReference type="PROSITE" id="PS51482">
    <property type="entry name" value="DEGV"/>
    <property type="match status" value="1"/>
</dbReference>
<dbReference type="PANTHER" id="PTHR33434:SF2">
    <property type="entry name" value="FATTY ACID-BINDING PROTEIN TM_1468"/>
    <property type="match status" value="1"/>
</dbReference>
<reference evidence="2" key="1">
    <citation type="submission" date="2019-09" db="EMBL/GenBank/DDBJ databases">
        <title>Characterisation of the sponge microbiome using genome-centric metagenomics.</title>
        <authorList>
            <person name="Engelberts J.P."/>
            <person name="Robbins S.J."/>
            <person name="De Goeij J.M."/>
            <person name="Aranda M."/>
            <person name="Bell S.C."/>
            <person name="Webster N.S."/>
        </authorList>
    </citation>
    <scope>NUCLEOTIDE SEQUENCE</scope>
    <source>
        <strain evidence="2">SB0662_bin_9</strain>
    </source>
</reference>
<protein>
    <submittedName>
        <fullName evidence="2">DegV family EDD domain-containing protein</fullName>
    </submittedName>
</protein>
<sequence>MQDTAIVTDSYAFLRTGLPVFTIPHRIRLLGQEVEDTELTADAMFDRLVRSGPCTSASMPEVVPPKPDTVRTTLELAARESRSIVAIHSSGMVSPIHQAVVSASRDLAGVSVRVIDSRSVSLGLGFLVETAAAAAAAGSDMNRITREVAGTVPRLFATFFAESLHYLERSTGLTASLSRLGSLLGIKPLLTMEEGRLIPIEKVCSREQLSNTLCAHVLEYTQIEQIGIMHHAYADVATSLRERLPLEIPGISVVDLPYPPGLAAQLGPNVVGAVVVERCL</sequence>
<proteinExistence type="predicted"/>
<dbReference type="PANTHER" id="PTHR33434">
    <property type="entry name" value="DEGV DOMAIN-CONTAINING PROTEIN DR_1986-RELATED"/>
    <property type="match status" value="1"/>
</dbReference>
<name>A0A6B1DNS6_9CHLR</name>
<dbReference type="SUPFAM" id="SSF82549">
    <property type="entry name" value="DAK1/DegV-like"/>
    <property type="match status" value="1"/>
</dbReference>
<comment type="caution">
    <text evidence="2">The sequence shown here is derived from an EMBL/GenBank/DDBJ whole genome shotgun (WGS) entry which is preliminary data.</text>
</comment>
<dbReference type="InterPro" id="IPR003797">
    <property type="entry name" value="DegV"/>
</dbReference>
<dbReference type="NCBIfam" id="TIGR00762">
    <property type="entry name" value="DegV"/>
    <property type="match status" value="1"/>
</dbReference>
<evidence type="ECO:0000313" key="2">
    <source>
        <dbReference type="EMBL" id="MYD89180.1"/>
    </source>
</evidence>
<keyword evidence="1" id="KW-0446">Lipid-binding</keyword>
<dbReference type="InterPro" id="IPR050270">
    <property type="entry name" value="DegV_domain_contain"/>
</dbReference>
<dbReference type="GO" id="GO:0008289">
    <property type="term" value="F:lipid binding"/>
    <property type="evidence" value="ECO:0007669"/>
    <property type="project" value="UniProtKB-KW"/>
</dbReference>
<dbReference type="Pfam" id="PF02645">
    <property type="entry name" value="DegV"/>
    <property type="match status" value="1"/>
</dbReference>
<evidence type="ECO:0000256" key="1">
    <source>
        <dbReference type="ARBA" id="ARBA00023121"/>
    </source>
</evidence>
<dbReference type="Gene3D" id="3.40.50.10170">
    <property type="match status" value="1"/>
</dbReference>
<dbReference type="EMBL" id="VXPY01000013">
    <property type="protein sequence ID" value="MYD89180.1"/>
    <property type="molecule type" value="Genomic_DNA"/>
</dbReference>
<dbReference type="AlphaFoldDB" id="A0A6B1DNS6"/>
<dbReference type="InterPro" id="IPR043168">
    <property type="entry name" value="DegV_C"/>
</dbReference>